<protein>
    <recommendedName>
        <fullName evidence="3">amidase</fullName>
        <ecNumber evidence="3">3.5.1.4</ecNumber>
    </recommendedName>
</protein>
<comment type="catalytic activity">
    <reaction evidence="1">
        <text>a monocarboxylic acid amide + H2O = a monocarboxylate + NH4(+)</text>
        <dbReference type="Rhea" id="RHEA:12020"/>
        <dbReference type="ChEBI" id="CHEBI:15377"/>
        <dbReference type="ChEBI" id="CHEBI:28938"/>
        <dbReference type="ChEBI" id="CHEBI:35757"/>
        <dbReference type="ChEBI" id="CHEBI:83628"/>
        <dbReference type="EC" id="3.5.1.4"/>
    </reaction>
</comment>
<comment type="caution">
    <text evidence="7">The sequence shown here is derived from an EMBL/GenBank/DDBJ whole genome shotgun (WGS) entry which is preliminary data.</text>
</comment>
<comment type="similarity">
    <text evidence="2">Belongs to the amidase family.</text>
</comment>
<feature type="active site" description="Charge relay system" evidence="5">
    <location>
        <position position="201"/>
    </location>
</feature>
<dbReference type="InterPro" id="IPR020556">
    <property type="entry name" value="Amidase_CS"/>
</dbReference>
<dbReference type="PIRSF" id="PIRSF001221">
    <property type="entry name" value="Amidase_fungi"/>
    <property type="match status" value="1"/>
</dbReference>
<evidence type="ECO:0000256" key="5">
    <source>
        <dbReference type="PIRSR" id="PIRSR001221-1"/>
    </source>
</evidence>
<gene>
    <name evidence="7" type="ORF">N7468_005243</name>
</gene>
<dbReference type="SUPFAM" id="SSF75304">
    <property type="entry name" value="Amidase signature (AS) enzymes"/>
    <property type="match status" value="1"/>
</dbReference>
<dbReference type="PROSITE" id="PS00571">
    <property type="entry name" value="AMIDASES"/>
    <property type="match status" value="1"/>
</dbReference>
<evidence type="ECO:0000256" key="2">
    <source>
        <dbReference type="ARBA" id="ARBA00009199"/>
    </source>
</evidence>
<dbReference type="GO" id="GO:0004040">
    <property type="term" value="F:amidase activity"/>
    <property type="evidence" value="ECO:0007669"/>
    <property type="project" value="UniProtKB-EC"/>
</dbReference>
<evidence type="ECO:0000259" key="6">
    <source>
        <dbReference type="Pfam" id="PF01425"/>
    </source>
</evidence>
<dbReference type="Gene3D" id="3.90.1300.10">
    <property type="entry name" value="Amidase signature (AS) domain"/>
    <property type="match status" value="1"/>
</dbReference>
<reference evidence="7" key="2">
    <citation type="journal article" date="2023" name="IMA Fungus">
        <title>Comparative genomic study of the Penicillium genus elucidates a diverse pangenome and 15 lateral gene transfer events.</title>
        <authorList>
            <person name="Petersen C."/>
            <person name="Sorensen T."/>
            <person name="Nielsen M.R."/>
            <person name="Sondergaard T.E."/>
            <person name="Sorensen J.L."/>
            <person name="Fitzpatrick D.A."/>
            <person name="Frisvad J.C."/>
            <person name="Nielsen K.L."/>
        </authorList>
    </citation>
    <scope>NUCLEOTIDE SEQUENCE</scope>
    <source>
        <strain evidence="7">IBT 19713</strain>
    </source>
</reference>
<dbReference type="InterPro" id="IPR023631">
    <property type="entry name" value="Amidase_dom"/>
</dbReference>
<reference evidence="7" key="1">
    <citation type="submission" date="2022-11" db="EMBL/GenBank/DDBJ databases">
        <authorList>
            <person name="Petersen C."/>
        </authorList>
    </citation>
    <scope>NUCLEOTIDE SEQUENCE</scope>
    <source>
        <strain evidence="7">IBT 19713</strain>
    </source>
</reference>
<accession>A0A9W9P179</accession>
<dbReference type="Pfam" id="PF01425">
    <property type="entry name" value="Amidase"/>
    <property type="match status" value="1"/>
</dbReference>
<dbReference type="OrthoDB" id="6428749at2759"/>
<organism evidence="7 8">
    <name type="scientific">Penicillium chermesinum</name>
    <dbReference type="NCBI Taxonomy" id="63820"/>
    <lineage>
        <taxon>Eukaryota</taxon>
        <taxon>Fungi</taxon>
        <taxon>Dikarya</taxon>
        <taxon>Ascomycota</taxon>
        <taxon>Pezizomycotina</taxon>
        <taxon>Eurotiomycetes</taxon>
        <taxon>Eurotiomycetidae</taxon>
        <taxon>Eurotiales</taxon>
        <taxon>Aspergillaceae</taxon>
        <taxon>Penicillium</taxon>
    </lineage>
</organism>
<evidence type="ECO:0000256" key="3">
    <source>
        <dbReference type="ARBA" id="ARBA00012922"/>
    </source>
</evidence>
<dbReference type="RefSeq" id="XP_058330280.1">
    <property type="nucleotide sequence ID" value="XM_058474540.1"/>
</dbReference>
<keyword evidence="8" id="KW-1185">Reference proteome</keyword>
<dbReference type="EMBL" id="JAPQKS010000004">
    <property type="protein sequence ID" value="KAJ5232287.1"/>
    <property type="molecule type" value="Genomic_DNA"/>
</dbReference>
<dbReference type="GeneID" id="83201843"/>
<evidence type="ECO:0000256" key="1">
    <source>
        <dbReference type="ARBA" id="ARBA00001311"/>
    </source>
</evidence>
<proteinExistence type="inferred from homology"/>
<evidence type="ECO:0000313" key="8">
    <source>
        <dbReference type="Proteomes" id="UP001150941"/>
    </source>
</evidence>
<sequence length="536" mass="59405">MGSTDKSPSKGDWEDIVARKRRDQTQAIEAFLQRQRGAKSFSDGIDIEICSLEHKELFEALASGNLTAESVTLAYINRAIQSHQKTNCLTEILFEQAIQRSRVLDEYFRREGKLIGPLHGIPVSLKDQFDIKGFDSTLGYVGRAYSPSTEDAALVTLLTRLGAIVIAKTNVPQSIMIAETINPLWGLTVNPNDPSFTPGGSSGGESALLACKGSMVGFGTDIGASIRQPSSIMGLYGLKPSSGRLPYYNVSVSTEGQEHVPSVIGPMARSLHSLTEVTKAVINSQPSDLDPRCIDLPWRSHIYDDFLTRPLTIGVISDDGVVKIHPPFQRALDDLVGKLKSAGHEIVTWDPIGHADIIKVQDKYYTADGGEDIRRDIAVCNEPFVPQVKALVDRGEPISVYQYWQLNRQKVSLQKMYLDHWNKTRGSTSGRKVDILLAPVAPHPAVPHNSVRWVGYTKVWNFLDYPALAFPVTTVSKDIDIPDPLYKPRNPTDEWNWNLYDPEKMHGHPVGLQIISQRLQEEKVLAAAKVFETLLS</sequence>
<evidence type="ECO:0000313" key="7">
    <source>
        <dbReference type="EMBL" id="KAJ5232287.1"/>
    </source>
</evidence>
<dbReference type="Proteomes" id="UP001150941">
    <property type="component" value="Unassembled WGS sequence"/>
</dbReference>
<name>A0A9W9P179_9EURO</name>
<feature type="active site" description="Charge relay system" evidence="5">
    <location>
        <position position="126"/>
    </location>
</feature>
<dbReference type="AlphaFoldDB" id="A0A9W9P179"/>
<evidence type="ECO:0000256" key="4">
    <source>
        <dbReference type="ARBA" id="ARBA00022801"/>
    </source>
</evidence>
<feature type="active site" description="Acyl-ester intermediate" evidence="5">
    <location>
        <position position="225"/>
    </location>
</feature>
<dbReference type="InterPro" id="IPR036928">
    <property type="entry name" value="AS_sf"/>
</dbReference>
<feature type="domain" description="Amidase" evidence="6">
    <location>
        <begin position="71"/>
        <end position="525"/>
    </location>
</feature>
<keyword evidence="4" id="KW-0378">Hydrolase</keyword>
<dbReference type="PANTHER" id="PTHR46072:SF2">
    <property type="entry name" value="AMIDASE (EUROFUNG)"/>
    <property type="match status" value="1"/>
</dbReference>
<dbReference type="PANTHER" id="PTHR46072">
    <property type="entry name" value="AMIDASE-RELATED-RELATED"/>
    <property type="match status" value="1"/>
</dbReference>
<dbReference type="EC" id="3.5.1.4" evidence="3"/>